<protein>
    <submittedName>
        <fullName evidence="1">Uncharacterized protein</fullName>
    </submittedName>
</protein>
<dbReference type="Proteomes" id="UP000036166">
    <property type="component" value="Unassembled WGS sequence"/>
</dbReference>
<organism evidence="1 2">
    <name type="scientific">Parabacteroides goldsteinii</name>
    <dbReference type="NCBI Taxonomy" id="328812"/>
    <lineage>
        <taxon>Bacteria</taxon>
        <taxon>Pseudomonadati</taxon>
        <taxon>Bacteroidota</taxon>
        <taxon>Bacteroidia</taxon>
        <taxon>Bacteroidales</taxon>
        <taxon>Tannerellaceae</taxon>
        <taxon>Parabacteroides</taxon>
    </lineage>
</organism>
<dbReference type="RefSeq" id="WP_048314442.1">
    <property type="nucleotide sequence ID" value="NZ_AP031410.1"/>
</dbReference>
<proteinExistence type="predicted"/>
<dbReference type="AlphaFoldDB" id="A0A0J6CFQ3"/>
<accession>A0A0J6CFQ3</accession>
<name>A0A0J6CFQ3_9BACT</name>
<evidence type="ECO:0000313" key="2">
    <source>
        <dbReference type="Proteomes" id="UP000036166"/>
    </source>
</evidence>
<dbReference type="PATRIC" id="fig|328812.4.peg.5582"/>
<evidence type="ECO:0000313" key="1">
    <source>
        <dbReference type="EMBL" id="KMM34991.1"/>
    </source>
</evidence>
<sequence>MKTYLSYITIFTLTLITAACGKLDYENKEFYKQEVYIINSESTSATEREITGVQAYTFVDTLKIINDSYDTDTLVDYKVGTANIIFKIGIGGSLSAHEDLEILIDFDEEAVKDYNISKNAERYIPDPSLYTTNIPYDQTRKGFPVVIKAGTASTSLTFQVPIERDKMETYADFAFALKIKETGNATLSRQYYNFMVSELNVDLERVVDWSGFPIPEIPTGRYLSARLLGNGAENIPADGRHRKYKYITPLGDTPELKGKYIIWGTGVWSFEVFAYHGFGWMYNLFTLNDQVAGTYTIEPILAGNSDFPAQTFAYSTVQGVTEDNKYDPKTKTLTIHYKNVIGQDYTDVLTFESEDLTLDPIKGNSISPQSWAQVKSKGYKYWLPEDK</sequence>
<dbReference type="GeneID" id="69982499"/>
<dbReference type="EMBL" id="LFJV01000009">
    <property type="protein sequence ID" value="KMM34991.1"/>
    <property type="molecule type" value="Genomic_DNA"/>
</dbReference>
<dbReference type="Gene3D" id="2.60.40.1740">
    <property type="entry name" value="hypothetical protein (bacova_03559)"/>
    <property type="match status" value="1"/>
</dbReference>
<comment type="caution">
    <text evidence="1">The sequence shown here is derived from an EMBL/GenBank/DDBJ whole genome shotgun (WGS) entry which is preliminary data.</text>
</comment>
<reference evidence="1 2" key="1">
    <citation type="submission" date="2015-06" db="EMBL/GenBank/DDBJ databases">
        <title>Draft Genome Sequence of Parabacteroides goldsteinii with Putative Novel Metallo-Beta-Lactamases Isolated from a Blood Culture from a Human Patient.</title>
        <authorList>
            <person name="Krogh T.J."/>
            <person name="Agergaard C.N."/>
            <person name="Moller-Jensen J."/>
            <person name="Justesen U.S."/>
        </authorList>
    </citation>
    <scope>NUCLEOTIDE SEQUENCE [LARGE SCALE GENOMIC DNA]</scope>
    <source>
        <strain evidence="1 2">910340</strain>
    </source>
</reference>
<dbReference type="PROSITE" id="PS51257">
    <property type="entry name" value="PROKAR_LIPOPROTEIN"/>
    <property type="match status" value="1"/>
</dbReference>
<gene>
    <name evidence="1" type="ORF">ACM15_03625</name>
</gene>